<dbReference type="AlphaFoldDB" id="E9IMJ6"/>
<feature type="transmembrane region" description="Helical" evidence="1">
    <location>
        <begin position="44"/>
        <end position="73"/>
    </location>
</feature>
<keyword evidence="1" id="KW-0812">Transmembrane</keyword>
<dbReference type="HOGENOM" id="CLU_2313225_0_0_1"/>
<sequence>VAFNVSVYIYFNFSEAFVHRRTRLLTFKRVLNIVSDKVARFLTALYLLFLFFFIPFLCSVLLYPYFIFLFLPLPSKLLQNFKKEYETILLELLLQKSIKK</sequence>
<gene>
    <name evidence="2" type="ORF">SINV_16266</name>
</gene>
<evidence type="ECO:0000313" key="2">
    <source>
        <dbReference type="EMBL" id="EFZ18211.1"/>
    </source>
</evidence>
<evidence type="ECO:0000256" key="1">
    <source>
        <dbReference type="SAM" id="Phobius"/>
    </source>
</evidence>
<dbReference type="EMBL" id="GL764175">
    <property type="protein sequence ID" value="EFZ18211.1"/>
    <property type="molecule type" value="Genomic_DNA"/>
</dbReference>
<feature type="non-terminal residue" evidence="2">
    <location>
        <position position="1"/>
    </location>
</feature>
<protein>
    <submittedName>
        <fullName evidence="2">Uncharacterized protein</fullName>
    </submittedName>
</protein>
<feature type="non-terminal residue" evidence="2">
    <location>
        <position position="100"/>
    </location>
</feature>
<keyword evidence="1" id="KW-0472">Membrane</keyword>
<keyword evidence="1" id="KW-1133">Transmembrane helix</keyword>
<reference evidence="2" key="1">
    <citation type="journal article" date="2011" name="Proc. Natl. Acad. Sci. U.S.A.">
        <title>The genome of the fire ant Solenopsis invicta.</title>
        <authorList>
            <person name="Wurm Y."/>
            <person name="Wang J."/>
            <person name="Riba-Grognuz O."/>
            <person name="Corona M."/>
            <person name="Nygaard S."/>
            <person name="Hunt B.G."/>
            <person name="Ingram K.K."/>
            <person name="Falquet L."/>
            <person name="Nipitwattanaphon M."/>
            <person name="Gotzek D."/>
            <person name="Dijkstra M.B."/>
            <person name="Oettler J."/>
            <person name="Comtesse F."/>
            <person name="Shih C.J."/>
            <person name="Wu W.J."/>
            <person name="Yang C.C."/>
            <person name="Thomas J."/>
            <person name="Beaudoing E."/>
            <person name="Pradervand S."/>
            <person name="Flegel V."/>
            <person name="Cook E.D."/>
            <person name="Fabbretti R."/>
            <person name="Stockinger H."/>
            <person name="Long L."/>
            <person name="Farmerie W.G."/>
            <person name="Oakey J."/>
            <person name="Boomsma J.J."/>
            <person name="Pamilo P."/>
            <person name="Yi S.V."/>
            <person name="Heinze J."/>
            <person name="Goodisman M.A."/>
            <person name="Farinelli L."/>
            <person name="Harshman K."/>
            <person name="Hulo N."/>
            <person name="Cerutti L."/>
            <person name="Xenarios I."/>
            <person name="Shoemaker D."/>
            <person name="Keller L."/>
        </authorList>
    </citation>
    <scope>NUCLEOTIDE SEQUENCE [LARGE SCALE GENOMIC DNA]</scope>
</reference>
<accession>E9IMJ6</accession>
<organism>
    <name type="scientific">Solenopsis invicta</name>
    <name type="common">Red imported fire ant</name>
    <name type="synonym">Solenopsis wagneri</name>
    <dbReference type="NCBI Taxonomy" id="13686"/>
    <lineage>
        <taxon>Eukaryota</taxon>
        <taxon>Metazoa</taxon>
        <taxon>Ecdysozoa</taxon>
        <taxon>Arthropoda</taxon>
        <taxon>Hexapoda</taxon>
        <taxon>Insecta</taxon>
        <taxon>Pterygota</taxon>
        <taxon>Neoptera</taxon>
        <taxon>Endopterygota</taxon>
        <taxon>Hymenoptera</taxon>
        <taxon>Apocrita</taxon>
        <taxon>Aculeata</taxon>
        <taxon>Formicoidea</taxon>
        <taxon>Formicidae</taxon>
        <taxon>Myrmicinae</taxon>
        <taxon>Solenopsis</taxon>
    </lineage>
</organism>
<name>E9IMJ6_SOLIN</name>
<proteinExistence type="predicted"/>